<evidence type="ECO:0000313" key="2">
    <source>
        <dbReference type="EMBL" id="PLP97965.1"/>
    </source>
</evidence>
<keyword evidence="1" id="KW-0472">Membrane</keyword>
<proteinExistence type="predicted"/>
<accession>A0A2N5C6W4</accession>
<comment type="caution">
    <text evidence="2">The sequence shown here is derived from an EMBL/GenBank/DDBJ whole genome shotgun (WGS) entry which is preliminary data.</text>
</comment>
<reference evidence="2 3" key="1">
    <citation type="submission" date="2017-12" db="EMBL/GenBank/DDBJ databases">
        <title>Genome sequence of the active heterotrophic nitrifier-denitrifier, Cupriavidus pauculus UM1.</title>
        <authorList>
            <person name="Putonti C."/>
            <person name="Castignetti D."/>
        </authorList>
    </citation>
    <scope>NUCLEOTIDE SEQUENCE [LARGE SCALE GENOMIC DNA]</scope>
    <source>
        <strain evidence="2 3">UM1</strain>
    </source>
</reference>
<dbReference type="AlphaFoldDB" id="A0A2N5C6W4"/>
<name>A0A2N5C6W4_9BURK</name>
<dbReference type="EMBL" id="PJRP01000014">
    <property type="protein sequence ID" value="PLP97965.1"/>
    <property type="molecule type" value="Genomic_DNA"/>
</dbReference>
<keyword evidence="1" id="KW-1133">Transmembrane helix</keyword>
<evidence type="ECO:0000256" key="1">
    <source>
        <dbReference type="SAM" id="Phobius"/>
    </source>
</evidence>
<dbReference type="Proteomes" id="UP000234341">
    <property type="component" value="Unassembled WGS sequence"/>
</dbReference>
<sequence length="220" mass="24405">MIPRTQDSLVDISAEHPPDTTCICRRFRLTTARPRFNFRGQHARVVEITIMRTLLCLRFTNAASARNGWDKLRSLEHAPAYVTGPWFLGRGQQRFDGFPAADTTHTTFRHEGSIMGYAVFAILGLVLAAYYGNHSGTLSALSTYGLGFVAFGICGWLLGDLIGATLTRSRLARQTALLSQDEIIMIVGCKSSEKESIKTLLYEQGGVGIDEHDDFLPHLR</sequence>
<feature type="transmembrane region" description="Helical" evidence="1">
    <location>
        <begin position="114"/>
        <end position="132"/>
    </location>
</feature>
<gene>
    <name evidence="2" type="ORF">CYJ10_24605</name>
</gene>
<protein>
    <submittedName>
        <fullName evidence="2">Uncharacterized protein</fullName>
    </submittedName>
</protein>
<feature type="transmembrane region" description="Helical" evidence="1">
    <location>
        <begin position="144"/>
        <end position="166"/>
    </location>
</feature>
<evidence type="ECO:0000313" key="3">
    <source>
        <dbReference type="Proteomes" id="UP000234341"/>
    </source>
</evidence>
<organism evidence="2 3">
    <name type="scientific">Cupriavidus pauculus</name>
    <dbReference type="NCBI Taxonomy" id="82633"/>
    <lineage>
        <taxon>Bacteria</taxon>
        <taxon>Pseudomonadati</taxon>
        <taxon>Pseudomonadota</taxon>
        <taxon>Betaproteobacteria</taxon>
        <taxon>Burkholderiales</taxon>
        <taxon>Burkholderiaceae</taxon>
        <taxon>Cupriavidus</taxon>
    </lineage>
</organism>
<keyword evidence="1" id="KW-0812">Transmembrane</keyword>